<keyword evidence="3 6" id="KW-0812">Transmembrane</keyword>
<dbReference type="GO" id="GO:0005351">
    <property type="term" value="F:carbohydrate:proton symporter activity"/>
    <property type="evidence" value="ECO:0007669"/>
    <property type="project" value="TreeGrafter"/>
</dbReference>
<comment type="similarity">
    <text evidence="2">Belongs to the major facilitator superfamily. Sugar transporter (TC 2.A.1.1) family.</text>
</comment>
<gene>
    <name evidence="8" type="ORF">BO71DRAFT_418439</name>
</gene>
<dbReference type="Pfam" id="PF00083">
    <property type="entry name" value="Sugar_tr"/>
    <property type="match status" value="2"/>
</dbReference>
<comment type="subcellular location">
    <subcellularLocation>
        <location evidence="1">Membrane</location>
        <topology evidence="1">Multi-pass membrane protein</topology>
    </subcellularLocation>
</comment>
<evidence type="ECO:0000256" key="3">
    <source>
        <dbReference type="ARBA" id="ARBA00022692"/>
    </source>
</evidence>
<feature type="transmembrane region" description="Helical" evidence="6">
    <location>
        <begin position="328"/>
        <end position="355"/>
    </location>
</feature>
<dbReference type="PANTHER" id="PTHR48022">
    <property type="entry name" value="PLASTIDIC GLUCOSE TRANSPORTER 4"/>
    <property type="match status" value="1"/>
</dbReference>
<dbReference type="EMBL" id="KZ825850">
    <property type="protein sequence ID" value="PYH95593.1"/>
    <property type="molecule type" value="Genomic_DNA"/>
</dbReference>
<dbReference type="InterPro" id="IPR005829">
    <property type="entry name" value="Sugar_transporter_CS"/>
</dbReference>
<evidence type="ECO:0000256" key="2">
    <source>
        <dbReference type="ARBA" id="ARBA00010992"/>
    </source>
</evidence>
<organism evidence="8 9">
    <name type="scientific">Aspergillus ellipticus CBS 707.79</name>
    <dbReference type="NCBI Taxonomy" id="1448320"/>
    <lineage>
        <taxon>Eukaryota</taxon>
        <taxon>Fungi</taxon>
        <taxon>Dikarya</taxon>
        <taxon>Ascomycota</taxon>
        <taxon>Pezizomycotina</taxon>
        <taxon>Eurotiomycetes</taxon>
        <taxon>Eurotiomycetidae</taxon>
        <taxon>Eurotiales</taxon>
        <taxon>Aspergillaceae</taxon>
        <taxon>Aspergillus</taxon>
        <taxon>Aspergillus subgen. Circumdati</taxon>
    </lineage>
</organism>
<dbReference type="PROSITE" id="PS00216">
    <property type="entry name" value="SUGAR_TRANSPORT_1"/>
    <property type="match status" value="1"/>
</dbReference>
<keyword evidence="5 6" id="KW-0472">Membrane</keyword>
<dbReference type="OrthoDB" id="6612291at2759"/>
<feature type="transmembrane region" description="Helical" evidence="6">
    <location>
        <begin position="150"/>
        <end position="170"/>
    </location>
</feature>
<sequence length="476" mass="52398">MPPTSPNTYVLQVFLITAPAFILYGYNQAGLSALLDLPVVARLFPPIDTVLTSGSQEQTNSTKQGAVNACFQLGALIGSLSCSYFRDAWRRHKTILMAAVLALIGQVLQACSFELAQFIVGRLILGLGVGQLSVMVPLRQSESSKSRNRGRQVITAGMFICVGFSLSSWIDFGCSKVPYGSIQWRLPLALPCACSISIAASIMTFPESPRWLGTRHATNNLFQLKDDGSRLWWRFTLCMLIQLFQQTCRGNLISIYTTEIFGTNLGLSGDLPRILAATSLTWKLLCSFIAFAGIDRLGRRRVFIISGGMATCMIVMAIATSFPTSNTAASITAAGFIFIFSLCYPIGVLGGNFLYCNKIAPAHLRAAMSSVSTANHWLWNFVITMITPPALPSIGWKYYIVFACISSCIPAVVYFFFPETSHRSLEAIEQLFRDAPTIWQIVPMARDLPRGELPPAFVAPELKKDEGTHEEHREWA</sequence>
<keyword evidence="4 6" id="KW-1133">Transmembrane helix</keyword>
<feature type="transmembrane region" description="Helical" evidence="6">
    <location>
        <begin position="95"/>
        <end position="113"/>
    </location>
</feature>
<name>A0A319DW21_9EURO</name>
<evidence type="ECO:0000259" key="7">
    <source>
        <dbReference type="PROSITE" id="PS50850"/>
    </source>
</evidence>
<dbReference type="InterPro" id="IPR036259">
    <property type="entry name" value="MFS_trans_sf"/>
</dbReference>
<protein>
    <submittedName>
        <fullName evidence="8">Sugar transporter</fullName>
    </submittedName>
</protein>
<feature type="domain" description="Major facilitator superfamily (MFS) profile" evidence="7">
    <location>
        <begin position="13"/>
        <end position="421"/>
    </location>
</feature>
<dbReference type="InterPro" id="IPR050360">
    <property type="entry name" value="MFS_Sugar_Transporters"/>
</dbReference>
<feature type="transmembrane region" description="Helical" evidence="6">
    <location>
        <begin position="302"/>
        <end position="322"/>
    </location>
</feature>
<evidence type="ECO:0000313" key="8">
    <source>
        <dbReference type="EMBL" id="PYH95593.1"/>
    </source>
</evidence>
<feature type="transmembrane region" description="Helical" evidence="6">
    <location>
        <begin position="6"/>
        <end position="26"/>
    </location>
</feature>
<dbReference type="PANTHER" id="PTHR48022:SF45">
    <property type="entry name" value="MAJOR FACILITATOR SUPERFAMILY (MFS) PROFILE DOMAIN-CONTAINING PROTEIN-RELATED"/>
    <property type="match status" value="1"/>
</dbReference>
<evidence type="ECO:0000313" key="9">
    <source>
        <dbReference type="Proteomes" id="UP000247810"/>
    </source>
</evidence>
<dbReference type="InterPro" id="IPR020846">
    <property type="entry name" value="MFS_dom"/>
</dbReference>
<accession>A0A319DW21</accession>
<dbReference type="AlphaFoldDB" id="A0A319DW21"/>
<reference evidence="8 9" key="1">
    <citation type="submission" date="2018-02" db="EMBL/GenBank/DDBJ databases">
        <title>The genomes of Aspergillus section Nigri reveals drivers in fungal speciation.</title>
        <authorList>
            <consortium name="DOE Joint Genome Institute"/>
            <person name="Vesth T.C."/>
            <person name="Nybo J."/>
            <person name="Theobald S."/>
            <person name="Brandl J."/>
            <person name="Frisvad J.C."/>
            <person name="Nielsen K.F."/>
            <person name="Lyhne E.K."/>
            <person name="Kogle M.E."/>
            <person name="Kuo A."/>
            <person name="Riley R."/>
            <person name="Clum A."/>
            <person name="Nolan M."/>
            <person name="Lipzen A."/>
            <person name="Salamov A."/>
            <person name="Henrissat B."/>
            <person name="Wiebenga A."/>
            <person name="De vries R.P."/>
            <person name="Grigoriev I.V."/>
            <person name="Mortensen U.H."/>
            <person name="Andersen M.R."/>
            <person name="Baker S.E."/>
        </authorList>
    </citation>
    <scope>NUCLEOTIDE SEQUENCE [LARGE SCALE GENOMIC DNA]</scope>
    <source>
        <strain evidence="8 9">CBS 707.79</strain>
    </source>
</reference>
<evidence type="ECO:0000256" key="1">
    <source>
        <dbReference type="ARBA" id="ARBA00004141"/>
    </source>
</evidence>
<dbReference type="GO" id="GO:0016020">
    <property type="term" value="C:membrane"/>
    <property type="evidence" value="ECO:0007669"/>
    <property type="project" value="UniProtKB-SubCell"/>
</dbReference>
<dbReference type="PROSITE" id="PS50850">
    <property type="entry name" value="MFS"/>
    <property type="match status" value="1"/>
</dbReference>
<keyword evidence="8" id="KW-0813">Transport</keyword>
<proteinExistence type="inferred from homology"/>
<evidence type="ECO:0000256" key="6">
    <source>
        <dbReference type="SAM" id="Phobius"/>
    </source>
</evidence>
<dbReference type="Gene3D" id="1.20.1250.20">
    <property type="entry name" value="MFS general substrate transporter like domains"/>
    <property type="match status" value="2"/>
</dbReference>
<keyword evidence="9" id="KW-1185">Reference proteome</keyword>
<dbReference type="STRING" id="1448320.A0A319DW21"/>
<feature type="transmembrane region" description="Helical" evidence="6">
    <location>
        <begin position="398"/>
        <end position="417"/>
    </location>
</feature>
<dbReference type="SUPFAM" id="SSF103473">
    <property type="entry name" value="MFS general substrate transporter"/>
    <property type="match status" value="1"/>
</dbReference>
<dbReference type="VEuPathDB" id="FungiDB:BO71DRAFT_418439"/>
<dbReference type="Proteomes" id="UP000247810">
    <property type="component" value="Unassembled WGS sequence"/>
</dbReference>
<dbReference type="InterPro" id="IPR005828">
    <property type="entry name" value="MFS_sugar_transport-like"/>
</dbReference>
<feature type="transmembrane region" description="Helical" evidence="6">
    <location>
        <begin position="119"/>
        <end position="138"/>
    </location>
</feature>
<keyword evidence="8" id="KW-0762">Sugar transport</keyword>
<evidence type="ECO:0000256" key="4">
    <source>
        <dbReference type="ARBA" id="ARBA00022989"/>
    </source>
</evidence>
<evidence type="ECO:0000256" key="5">
    <source>
        <dbReference type="ARBA" id="ARBA00023136"/>
    </source>
</evidence>